<keyword evidence="1" id="KW-0472">Membrane</keyword>
<feature type="transmembrane region" description="Helical" evidence="1">
    <location>
        <begin position="6"/>
        <end position="30"/>
    </location>
</feature>
<dbReference type="Proteomes" id="UP001604335">
    <property type="component" value="Unassembled WGS sequence"/>
</dbReference>
<evidence type="ECO:0000256" key="1">
    <source>
        <dbReference type="SAM" id="Phobius"/>
    </source>
</evidence>
<keyword evidence="3" id="KW-1185">Reference proteome</keyword>
<reference evidence="3" key="1">
    <citation type="journal article" date="2024" name="Algal Res.">
        <title>Biochemical, toxicological and genomic investigation of a high-biomass producing Limnothrix strain isolated from Italian shallow drinking water reservoir.</title>
        <authorList>
            <person name="Simonazzi M."/>
            <person name="Shishido T.K."/>
            <person name="Delbaje E."/>
            <person name="Wahlsten M."/>
            <person name="Fewer D.P."/>
            <person name="Sivonen K."/>
            <person name="Pezzolesi L."/>
            <person name="Pistocchi R."/>
        </authorList>
    </citation>
    <scope>NUCLEOTIDE SEQUENCE [LARGE SCALE GENOMIC DNA]</scope>
    <source>
        <strain evidence="3">LRLZ20PSL1</strain>
    </source>
</reference>
<evidence type="ECO:0000313" key="2">
    <source>
        <dbReference type="EMBL" id="MFG3817363.1"/>
    </source>
</evidence>
<dbReference type="EMBL" id="JAZAQF010000035">
    <property type="protein sequence ID" value="MFG3817363.1"/>
    <property type="molecule type" value="Genomic_DNA"/>
</dbReference>
<proteinExistence type="predicted"/>
<accession>A0ABW7C859</accession>
<keyword evidence="1" id="KW-0812">Transmembrane</keyword>
<keyword evidence="1" id="KW-1133">Transmembrane helix</keyword>
<protein>
    <submittedName>
        <fullName evidence="2">Uncharacterized protein</fullName>
    </submittedName>
</protein>
<gene>
    <name evidence="2" type="ORF">VPK24_06905</name>
</gene>
<organism evidence="2 3">
    <name type="scientific">Limnothrix redekei LRLZ20PSL1</name>
    <dbReference type="NCBI Taxonomy" id="3112953"/>
    <lineage>
        <taxon>Bacteria</taxon>
        <taxon>Bacillati</taxon>
        <taxon>Cyanobacteriota</taxon>
        <taxon>Cyanophyceae</taxon>
        <taxon>Pseudanabaenales</taxon>
        <taxon>Pseudanabaenaceae</taxon>
        <taxon>Limnothrix</taxon>
    </lineage>
</organism>
<name>A0ABW7C859_9CYAN</name>
<evidence type="ECO:0000313" key="3">
    <source>
        <dbReference type="Proteomes" id="UP001604335"/>
    </source>
</evidence>
<comment type="caution">
    <text evidence="2">The sequence shown here is derived from an EMBL/GenBank/DDBJ whole genome shotgun (WGS) entry which is preliminary data.</text>
</comment>
<sequence>MDSGVTIATLCGIGSGALCLVLPGLIAWGARQQRAEVEEMPSGSLRLEAELVEVVAPIDL</sequence>
<dbReference type="RefSeq" id="WP_393011637.1">
    <property type="nucleotide sequence ID" value="NZ_JAZAQF010000035.1"/>
</dbReference>